<keyword evidence="7" id="KW-1185">Reference proteome</keyword>
<dbReference type="FunFam" id="3.40.50.300:FF:001027">
    <property type="entry name" value="dynamin-related protein 3A"/>
    <property type="match status" value="1"/>
</dbReference>
<dbReference type="GO" id="GO:0005525">
    <property type="term" value="F:GTP binding"/>
    <property type="evidence" value="ECO:0007669"/>
    <property type="project" value="InterPro"/>
</dbReference>
<dbReference type="OrthoDB" id="5061070at2759"/>
<keyword evidence="3" id="KW-0505">Motor protein</keyword>
<dbReference type="Pfam" id="PF01031">
    <property type="entry name" value="Dynamin_M"/>
    <property type="match status" value="1"/>
</dbReference>
<dbReference type="PANTHER" id="PTHR11566:SF84">
    <property type="entry name" value="DYNAMIN-RELATED PROTEIN 3A-LIKE"/>
    <property type="match status" value="1"/>
</dbReference>
<sequence>MDEAVNPNNKMSTLTKTVATIGLSLIPVINKLHDILASSGTELSDISVPQVAVVGSQSSGKSSVLEALVGRDFLPRGCDICTRRPLVLMLENHSPNSDDDRIEWGEFRHLPGRRFYDFSQIRREIQAETEREAGCNKGVSEKQIRLKISSPNVLNMTLIDLPGITKVPVGDQPSDIEARIRRMIMAHINNENCIILAVSPANSDLATSDALQIAKLADPTGSRTVGVITKLDIMDRGTNACNFLLGKVVPLKLGYVGVVNRCQEDINKNRSIQEALAYEEQFFHDHPVLFISQIEFCLQGHLIPKLNQILEQHIRKDLPRLKAVLNSRMHAAMKELQTYGDVVESKAEQGAALLHILRRYCDDFSAMVDGKSPDMSTKELFGGARIHYLFQSMFVKLLEEVDPCEKLTDEDIVYALRNSSGLRNVLFVPEVPFEVLVRRQIAQLSDPCHQCLWIVYDELIKICQACESTGLKRFPSLRRHINDVVRKFLDAAAKPAETMIRNLIEMEMDYINSSHPSFIGGNKAVELAVQQMRSSKERADAEKVPISDKGQFSQTAAPRSVLNGVSNQGNHPQSNNGRPILTGGSLSTRSWGISSIFGSKASSRGTAAIESPEETLHDVENMSSTIQLREPPSILRPLEMLENEATEIIITRILVKSYFDIVRKNIQDLVPKAIMHFLVNHTKRNLHNTLIQILYREILFEELLQEQDEVVARRKHTKEVLHVLRQAVKTLNEVESDVEFQHRTTNLGTDASPGLPNSPEITNGKRSSSCMLSSSKPRARKLLFPEEPPLSFSSNVGLRY</sequence>
<protein>
    <submittedName>
        <fullName evidence="8">Dynamin-related protein 3A isoform X1</fullName>
    </submittedName>
</protein>
<evidence type="ECO:0000313" key="7">
    <source>
        <dbReference type="Proteomes" id="UP000818029"/>
    </source>
</evidence>
<dbReference type="GO" id="GO:0005874">
    <property type="term" value="C:microtubule"/>
    <property type="evidence" value="ECO:0000318"/>
    <property type="project" value="GO_Central"/>
</dbReference>
<dbReference type="Proteomes" id="UP000818029">
    <property type="component" value="Chromosome A05"/>
</dbReference>
<dbReference type="GO" id="GO:0016020">
    <property type="term" value="C:membrane"/>
    <property type="evidence" value="ECO:0000318"/>
    <property type="project" value="GO_Central"/>
</dbReference>
<evidence type="ECO:0000256" key="1">
    <source>
        <dbReference type="ARBA" id="ARBA00022741"/>
    </source>
</evidence>
<feature type="domain" description="GED" evidence="5">
    <location>
        <begin position="648"/>
        <end position="739"/>
    </location>
</feature>
<dbReference type="SMART" id="SM00302">
    <property type="entry name" value="GED"/>
    <property type="match status" value="1"/>
</dbReference>
<dbReference type="GeneID" id="107958970"/>
<dbReference type="SMART" id="SM00053">
    <property type="entry name" value="DYNc"/>
    <property type="match status" value="1"/>
</dbReference>
<evidence type="ECO:0000313" key="8">
    <source>
        <dbReference type="RefSeq" id="XP_016750386.1"/>
    </source>
</evidence>
<gene>
    <name evidence="8" type="primary">LOC107958970</name>
</gene>
<dbReference type="InterPro" id="IPR030381">
    <property type="entry name" value="G_DYNAMIN_dom"/>
</dbReference>
<dbReference type="GO" id="GO:0008017">
    <property type="term" value="F:microtubule binding"/>
    <property type="evidence" value="ECO:0000318"/>
    <property type="project" value="GO_Central"/>
</dbReference>
<evidence type="ECO:0000259" key="6">
    <source>
        <dbReference type="PROSITE" id="PS51718"/>
    </source>
</evidence>
<dbReference type="InterPro" id="IPR027417">
    <property type="entry name" value="P-loop_NTPase"/>
</dbReference>
<organism evidence="7 8">
    <name type="scientific">Gossypium hirsutum</name>
    <name type="common">Upland cotton</name>
    <name type="synonym">Gossypium mexicanum</name>
    <dbReference type="NCBI Taxonomy" id="3635"/>
    <lineage>
        <taxon>Eukaryota</taxon>
        <taxon>Viridiplantae</taxon>
        <taxon>Streptophyta</taxon>
        <taxon>Embryophyta</taxon>
        <taxon>Tracheophyta</taxon>
        <taxon>Spermatophyta</taxon>
        <taxon>Magnoliopsida</taxon>
        <taxon>eudicotyledons</taxon>
        <taxon>Gunneridae</taxon>
        <taxon>Pentapetalae</taxon>
        <taxon>rosids</taxon>
        <taxon>malvids</taxon>
        <taxon>Malvales</taxon>
        <taxon>Malvaceae</taxon>
        <taxon>Malvoideae</taxon>
        <taxon>Gossypium</taxon>
    </lineage>
</organism>
<dbReference type="SUPFAM" id="SSF52540">
    <property type="entry name" value="P-loop containing nucleoside triphosphate hydrolases"/>
    <property type="match status" value="1"/>
</dbReference>
<dbReference type="InterPro" id="IPR003130">
    <property type="entry name" value="GED"/>
</dbReference>
<evidence type="ECO:0000259" key="5">
    <source>
        <dbReference type="PROSITE" id="PS51388"/>
    </source>
</evidence>
<dbReference type="PaxDb" id="3635-A0A1U8PGN9"/>
<dbReference type="InterPro" id="IPR020850">
    <property type="entry name" value="GED_dom"/>
</dbReference>
<feature type="region of interest" description="Disordered" evidence="4">
    <location>
        <begin position="743"/>
        <end position="772"/>
    </location>
</feature>
<dbReference type="Gene3D" id="3.40.50.300">
    <property type="entry name" value="P-loop containing nucleotide triphosphate hydrolases"/>
    <property type="match status" value="1"/>
</dbReference>
<keyword evidence="1" id="KW-0547">Nucleotide-binding</keyword>
<dbReference type="InterPro" id="IPR022812">
    <property type="entry name" value="Dynamin"/>
</dbReference>
<accession>A0A1U8PGN9</accession>
<dbReference type="InterPro" id="IPR001401">
    <property type="entry name" value="Dynamin_GTPase"/>
</dbReference>
<feature type="compositionally biased region" description="Polar residues" evidence="4">
    <location>
        <begin position="561"/>
        <end position="577"/>
    </location>
</feature>
<dbReference type="PROSITE" id="PS51718">
    <property type="entry name" value="G_DYNAMIN_2"/>
    <property type="match status" value="1"/>
</dbReference>
<dbReference type="GO" id="GO:0005737">
    <property type="term" value="C:cytoplasm"/>
    <property type="evidence" value="ECO:0000318"/>
    <property type="project" value="GO_Central"/>
</dbReference>
<dbReference type="Pfam" id="PF00350">
    <property type="entry name" value="Dynamin_N"/>
    <property type="match status" value="1"/>
</dbReference>
<dbReference type="InterPro" id="IPR045063">
    <property type="entry name" value="Dynamin_N"/>
</dbReference>
<reference evidence="8" key="2">
    <citation type="submission" date="2025-08" db="UniProtKB">
        <authorList>
            <consortium name="RefSeq"/>
        </authorList>
    </citation>
    <scope>IDENTIFICATION</scope>
</reference>
<dbReference type="GO" id="GO:0003924">
    <property type="term" value="F:GTPase activity"/>
    <property type="evidence" value="ECO:0000318"/>
    <property type="project" value="GO_Central"/>
</dbReference>
<dbReference type="Gene3D" id="1.20.120.1240">
    <property type="entry name" value="Dynamin, middle domain"/>
    <property type="match status" value="1"/>
</dbReference>
<dbReference type="CDD" id="cd08771">
    <property type="entry name" value="DLP_1"/>
    <property type="match status" value="1"/>
</dbReference>
<reference evidence="7" key="1">
    <citation type="journal article" date="2020" name="Nat. Genet.">
        <title>Genomic diversifications of five Gossypium allopolyploid species and their impact on cotton improvement.</title>
        <authorList>
            <person name="Chen Z.J."/>
            <person name="Sreedasyam A."/>
            <person name="Ando A."/>
            <person name="Song Q."/>
            <person name="De Santiago L.M."/>
            <person name="Hulse-Kemp A.M."/>
            <person name="Ding M."/>
            <person name="Ye W."/>
            <person name="Kirkbride R.C."/>
            <person name="Jenkins J."/>
            <person name="Plott C."/>
            <person name="Lovell J."/>
            <person name="Lin Y.M."/>
            <person name="Vaughn R."/>
            <person name="Liu B."/>
            <person name="Simpson S."/>
            <person name="Scheffler B.E."/>
            <person name="Wen L."/>
            <person name="Saski C.A."/>
            <person name="Grover C.E."/>
            <person name="Hu G."/>
            <person name="Conover J.L."/>
            <person name="Carlson J.W."/>
            <person name="Shu S."/>
            <person name="Boston L.B."/>
            <person name="Williams M."/>
            <person name="Peterson D.G."/>
            <person name="McGee K."/>
            <person name="Jones D.C."/>
            <person name="Wendel J.F."/>
            <person name="Stelly D.M."/>
            <person name="Grimwood J."/>
            <person name="Schmutz J."/>
        </authorList>
    </citation>
    <scope>NUCLEOTIDE SEQUENCE [LARGE SCALE GENOMIC DNA]</scope>
    <source>
        <strain evidence="7">cv. TM-1</strain>
    </source>
</reference>
<dbReference type="Pfam" id="PF02212">
    <property type="entry name" value="GED"/>
    <property type="match status" value="1"/>
</dbReference>
<feature type="domain" description="Dynamin-type G" evidence="6">
    <location>
        <begin position="45"/>
        <end position="319"/>
    </location>
</feature>
<evidence type="ECO:0000256" key="4">
    <source>
        <dbReference type="SAM" id="MobiDB-lite"/>
    </source>
</evidence>
<feature type="region of interest" description="Disordered" evidence="4">
    <location>
        <begin position="561"/>
        <end position="582"/>
    </location>
</feature>
<evidence type="ECO:0000256" key="3">
    <source>
        <dbReference type="ARBA" id="ARBA00023175"/>
    </source>
</evidence>
<dbReference type="RefSeq" id="XP_016750386.1">
    <property type="nucleotide sequence ID" value="XM_016894897.2"/>
</dbReference>
<keyword evidence="2" id="KW-0342">GTP-binding</keyword>
<dbReference type="PRINTS" id="PR00195">
    <property type="entry name" value="DYNAMIN"/>
</dbReference>
<evidence type="ECO:0000256" key="2">
    <source>
        <dbReference type="ARBA" id="ARBA00023134"/>
    </source>
</evidence>
<name>A0A1U8PGN9_GOSHI</name>
<dbReference type="InterPro" id="IPR000375">
    <property type="entry name" value="Dynamin_stalk"/>
</dbReference>
<dbReference type="PROSITE" id="PS51388">
    <property type="entry name" value="GED"/>
    <property type="match status" value="1"/>
</dbReference>
<dbReference type="KEGG" id="ghi:107958970"/>
<dbReference type="PANTHER" id="PTHR11566">
    <property type="entry name" value="DYNAMIN"/>
    <property type="match status" value="1"/>
</dbReference>
<dbReference type="STRING" id="3635.A0A1U8PGN9"/>
<proteinExistence type="predicted"/>
<dbReference type="AlphaFoldDB" id="A0A1U8PGN9"/>